<proteinExistence type="predicted"/>
<evidence type="ECO:0000313" key="1">
    <source>
        <dbReference type="EMBL" id="OIQ71095.1"/>
    </source>
</evidence>
<dbReference type="InterPro" id="IPR019270">
    <property type="entry name" value="DUF2283"/>
</dbReference>
<sequence length="96" mass="11200">MISYLHLVIDIRLTFHAMERMAQREITYAYIRLGRATSVRTEVLNDFVNIDLDSSNRVVGVELLSLDEEVPFEELAIKYHLSPDVIESIREQWFAS</sequence>
<dbReference type="Pfam" id="PF10049">
    <property type="entry name" value="DUF2283"/>
    <property type="match status" value="1"/>
</dbReference>
<dbReference type="EMBL" id="MLJW01003883">
    <property type="protein sequence ID" value="OIQ71095.1"/>
    <property type="molecule type" value="Genomic_DNA"/>
</dbReference>
<comment type="caution">
    <text evidence="1">The sequence shown here is derived from an EMBL/GenBank/DDBJ whole genome shotgun (WGS) entry which is preliminary data.</text>
</comment>
<organism evidence="1">
    <name type="scientific">mine drainage metagenome</name>
    <dbReference type="NCBI Taxonomy" id="410659"/>
    <lineage>
        <taxon>unclassified sequences</taxon>
        <taxon>metagenomes</taxon>
        <taxon>ecological metagenomes</taxon>
    </lineage>
</organism>
<dbReference type="AlphaFoldDB" id="A0A1J5PTN4"/>
<gene>
    <name evidence="1" type="ORF">GALL_472900</name>
</gene>
<protein>
    <submittedName>
        <fullName evidence="1">Uncharacterized protein</fullName>
    </submittedName>
</protein>
<reference evidence="1" key="1">
    <citation type="submission" date="2016-10" db="EMBL/GenBank/DDBJ databases">
        <title>Sequence of Gallionella enrichment culture.</title>
        <authorList>
            <person name="Poehlein A."/>
            <person name="Muehling M."/>
            <person name="Daniel R."/>
        </authorList>
    </citation>
    <scope>NUCLEOTIDE SEQUENCE</scope>
</reference>
<accession>A0A1J5PTN4</accession>
<name>A0A1J5PTN4_9ZZZZ</name>